<dbReference type="InterPro" id="IPR025476">
    <property type="entry name" value="Helitron_helicase-like"/>
</dbReference>
<comment type="similarity">
    <text evidence="1">Belongs to the helicase family.</text>
</comment>
<accession>A0AAE1LPQ2</accession>
<keyword evidence="1" id="KW-0067">ATP-binding</keyword>
<dbReference type="CDD" id="cd18809">
    <property type="entry name" value="SF1_C_RecD"/>
    <property type="match status" value="1"/>
</dbReference>
<dbReference type="GO" id="GO:0005524">
    <property type="term" value="F:ATP binding"/>
    <property type="evidence" value="ECO:0007669"/>
    <property type="project" value="UniProtKB-KW"/>
</dbReference>
<keyword evidence="7" id="KW-1185">Reference proteome</keyword>
<gene>
    <name evidence="6" type="ORF">KUF71_016339</name>
</gene>
<dbReference type="Pfam" id="PF05970">
    <property type="entry name" value="PIF1"/>
    <property type="match status" value="1"/>
</dbReference>
<evidence type="ECO:0000256" key="2">
    <source>
        <dbReference type="SAM" id="MobiDB-lite"/>
    </source>
</evidence>
<evidence type="ECO:0000259" key="3">
    <source>
        <dbReference type="Pfam" id="PF05970"/>
    </source>
</evidence>
<reference evidence="6" key="2">
    <citation type="journal article" date="2023" name="BMC Genomics">
        <title>Pest status, molecular evolution, and epigenetic factors derived from the genome assembly of Frankliniella fusca, a thysanopteran phytovirus vector.</title>
        <authorList>
            <person name="Catto M.A."/>
            <person name="Labadie P.E."/>
            <person name="Jacobson A.L."/>
            <person name="Kennedy G.G."/>
            <person name="Srinivasan R."/>
            <person name="Hunt B.G."/>
        </authorList>
    </citation>
    <scope>NUCLEOTIDE SEQUENCE</scope>
    <source>
        <strain evidence="6">PL_HMW_Pooled</strain>
    </source>
</reference>
<keyword evidence="1" id="KW-0233">DNA recombination</keyword>
<keyword evidence="1" id="KW-0227">DNA damage</keyword>
<evidence type="ECO:0000313" key="7">
    <source>
        <dbReference type="Proteomes" id="UP001219518"/>
    </source>
</evidence>
<dbReference type="InterPro" id="IPR051055">
    <property type="entry name" value="PIF1_helicase"/>
</dbReference>
<dbReference type="SUPFAM" id="SSF52540">
    <property type="entry name" value="P-loop containing nucleoside triphosphate hydrolases"/>
    <property type="match status" value="2"/>
</dbReference>
<evidence type="ECO:0000313" key="6">
    <source>
        <dbReference type="EMBL" id="KAK3928056.1"/>
    </source>
</evidence>
<dbReference type="GO" id="GO:0006310">
    <property type="term" value="P:DNA recombination"/>
    <property type="evidence" value="ECO:0007669"/>
    <property type="project" value="UniProtKB-KW"/>
</dbReference>
<keyword evidence="1 6" id="KW-0347">Helicase</keyword>
<keyword evidence="1" id="KW-0378">Hydrolase</keyword>
<comment type="catalytic activity">
    <reaction evidence="1">
        <text>ATP + H2O = ADP + phosphate + H(+)</text>
        <dbReference type="Rhea" id="RHEA:13065"/>
        <dbReference type="ChEBI" id="CHEBI:15377"/>
        <dbReference type="ChEBI" id="CHEBI:15378"/>
        <dbReference type="ChEBI" id="CHEBI:30616"/>
        <dbReference type="ChEBI" id="CHEBI:43474"/>
        <dbReference type="ChEBI" id="CHEBI:456216"/>
        <dbReference type="EC" id="5.6.2.3"/>
    </reaction>
</comment>
<feature type="domain" description="DNA helicase Pif1-like DEAD-box helicase" evidence="3">
    <location>
        <begin position="973"/>
        <end position="1139"/>
    </location>
</feature>
<dbReference type="GO" id="GO:0043139">
    <property type="term" value="F:5'-3' DNA helicase activity"/>
    <property type="evidence" value="ECO:0007669"/>
    <property type="project" value="UniProtKB-EC"/>
</dbReference>
<feature type="domain" description="Helitron helicase-like" evidence="4">
    <location>
        <begin position="350"/>
        <end position="536"/>
    </location>
</feature>
<dbReference type="EMBL" id="JAHWGI010001307">
    <property type="protein sequence ID" value="KAK3928056.1"/>
    <property type="molecule type" value="Genomic_DNA"/>
</dbReference>
<proteinExistence type="inferred from homology"/>
<evidence type="ECO:0000256" key="1">
    <source>
        <dbReference type="RuleBase" id="RU363044"/>
    </source>
</evidence>
<dbReference type="Pfam" id="PF14214">
    <property type="entry name" value="Helitron_like_N"/>
    <property type="match status" value="1"/>
</dbReference>
<dbReference type="InterPro" id="IPR010285">
    <property type="entry name" value="DNA_helicase_pif1-like_DEAD"/>
</dbReference>
<dbReference type="PANTHER" id="PTHR47642">
    <property type="entry name" value="ATP-DEPENDENT DNA HELICASE"/>
    <property type="match status" value="1"/>
</dbReference>
<dbReference type="Pfam" id="PF20209">
    <property type="entry name" value="DUF6570"/>
    <property type="match status" value="1"/>
</dbReference>
<dbReference type="GO" id="GO:0000723">
    <property type="term" value="P:telomere maintenance"/>
    <property type="evidence" value="ECO:0007669"/>
    <property type="project" value="InterPro"/>
</dbReference>
<dbReference type="Gene3D" id="3.40.50.300">
    <property type="entry name" value="P-loop containing nucleotide triphosphate hydrolases"/>
    <property type="match status" value="2"/>
</dbReference>
<evidence type="ECO:0000259" key="4">
    <source>
        <dbReference type="Pfam" id="PF14214"/>
    </source>
</evidence>
<protein>
    <recommendedName>
        <fullName evidence="1">ATP-dependent DNA helicase</fullName>
        <ecNumber evidence="1">5.6.2.3</ecNumber>
    </recommendedName>
</protein>
<dbReference type="EC" id="5.6.2.3" evidence="1"/>
<feature type="compositionally biased region" description="Basic and acidic residues" evidence="2">
    <location>
        <begin position="35"/>
        <end position="47"/>
    </location>
</feature>
<comment type="cofactor">
    <cofactor evidence="1">
        <name>Mg(2+)</name>
        <dbReference type="ChEBI" id="CHEBI:18420"/>
    </cofactor>
</comment>
<sequence>MVRKRGAKISASKAKRKNQKKTAKRKYASPSKQTAENESRNLRRLKQNEQIEQHTCNEILDGFDYPESNTRRISDRKYVEDNVKLLHNQLMSHSSGNDVVDLFGKKLEYLSWHKCSVCHTKQLQFSHKCWCSRPYVMNSKLLSVGVCPDVLSDLSLIEQLLIARVHPVVQVYRLVGGQTGYGGHVINFFQDVKDVAKALPHTIADLKGVVNVCYDKLMFHKDFKIRKKKVMDALLFLKNNNKYYHDIVISSTSLESLPCDDFFHGNKNDMENVCHEATDPDEILSTAVPSPAFYHSEDKIKHNMNWPQISSDAVKELTRPYIAQAFPALFPFGEGDLHEVREKNLTPRTYFQYLMEFEDGRFSSHKIFPYFSLNTVMRWECMSKGTVYIKDHPNLKKMNLEVLKDIIKKNPDFMKDVLVYGSNIRGTREFWSSRCSELNALCDFLGLPTIFFTASAADMRWPRLRELICEDTGILSVTDKSYYQLVLDNPKICSDYFYEMFTMFFESIVLGCFKVVDYWYRFEWQMRGSPHVHGVMWLQNAVDVKLLESKFEEVKVTVINYFDKLISCESPNLNYIDVGFHPCSVKISDITSVEDDIAALINTVQIHICSKKCTNDGKQKCRYGFPKDLREDSDIVLNSRKYYEFQGRRNHPNINQHNVIWLRSLRSNGDFGAILSDNGFRHYASKYASKSETKSRPLLEILSSLLSGINESVSVTSTLQRSFMAALVERDYSAQEVHHLLCGKKLFSCSRSFVKINLKTNQWKYHLRLDDDKVKDNYNRIFYAYSKRPQKLNNISLLQFAEMFNVDKYTVRKRKAVVVVYPRLRCDGEFVDLEEVARQLVLLYIPWHNLDTLCEDGTGWIDLMNKHKLSIDKLPYYKSKESQKDSSHLSDEESDISEEEFHKDDIQDDWMLFVGASVGQSNSSYVDGAEGNTEWEKKWCSSEDGFLWIKFIDDAKKHGIDHVLRYRDENIILSDEQKDVLNLASCQISCIKDQSGLNNFPQLVLCQGAAGCGKTVIIAELECMITEAFGPDSALIIAFTGSSALNANGRTIHSALRLQFDNKTKDVVDLKGETLHLFQEKMKNVKFLIIEEFSMVGCRLFNIINRRCMQMKSSSEPFGGLPVFMFGDLCQLPPIGDTPLYNLHVDSYKTMAYSGSLLFRSMVRTKFLSVCHRQSDVQFLNFLENLSSGYVTVPGRSYIKDRFEENMDTEEIESFNDAVHLFQHVKEAEICNKKKLLQLGKCIISIAAKNNNSYARCSSDDLACNLQNLLEITIGARVMLRSNLWTEGGLVNGCVGYVVDIVYCAEIDEDSPAIIMVKFDSYYGPTLENGCVPIIRIVKSWTVNNIYCTRLQFPLTLAYAITVHKSQGLTLSRAVLHFDSAEIMPGIFYVAMSRLRKKTDLMISGSCVNSPLFNINQANYRSKIQGKNWLLQRSL</sequence>
<dbReference type="GO" id="GO:0006281">
    <property type="term" value="P:DNA repair"/>
    <property type="evidence" value="ECO:0007669"/>
    <property type="project" value="UniProtKB-KW"/>
</dbReference>
<keyword evidence="1" id="KW-0547">Nucleotide-binding</keyword>
<dbReference type="InterPro" id="IPR046700">
    <property type="entry name" value="DUF6570"/>
</dbReference>
<dbReference type="InterPro" id="IPR027417">
    <property type="entry name" value="P-loop_NTPase"/>
</dbReference>
<feature type="compositionally biased region" description="Basic residues" evidence="2">
    <location>
        <begin position="1"/>
        <end position="27"/>
    </location>
</feature>
<evidence type="ECO:0000259" key="5">
    <source>
        <dbReference type="Pfam" id="PF20209"/>
    </source>
</evidence>
<dbReference type="GO" id="GO:0016787">
    <property type="term" value="F:hydrolase activity"/>
    <property type="evidence" value="ECO:0007669"/>
    <property type="project" value="UniProtKB-KW"/>
</dbReference>
<organism evidence="6 7">
    <name type="scientific">Frankliniella fusca</name>
    <dbReference type="NCBI Taxonomy" id="407009"/>
    <lineage>
        <taxon>Eukaryota</taxon>
        <taxon>Metazoa</taxon>
        <taxon>Ecdysozoa</taxon>
        <taxon>Arthropoda</taxon>
        <taxon>Hexapoda</taxon>
        <taxon>Insecta</taxon>
        <taxon>Pterygota</taxon>
        <taxon>Neoptera</taxon>
        <taxon>Paraneoptera</taxon>
        <taxon>Thysanoptera</taxon>
        <taxon>Terebrantia</taxon>
        <taxon>Thripoidea</taxon>
        <taxon>Thripidae</taxon>
        <taxon>Frankliniella</taxon>
    </lineage>
</organism>
<feature type="domain" description="DUF6570" evidence="5">
    <location>
        <begin position="143"/>
        <end position="254"/>
    </location>
</feature>
<reference evidence="6" key="1">
    <citation type="submission" date="2021-07" db="EMBL/GenBank/DDBJ databases">
        <authorList>
            <person name="Catto M.A."/>
            <person name="Jacobson A."/>
            <person name="Kennedy G."/>
            <person name="Labadie P."/>
            <person name="Hunt B.G."/>
            <person name="Srinivasan R."/>
        </authorList>
    </citation>
    <scope>NUCLEOTIDE SEQUENCE</scope>
    <source>
        <strain evidence="6">PL_HMW_Pooled</strain>
        <tissue evidence="6">Head</tissue>
    </source>
</reference>
<comment type="caution">
    <text evidence="6">The sequence shown here is derived from an EMBL/GenBank/DDBJ whole genome shotgun (WGS) entry which is preliminary data.</text>
</comment>
<name>A0AAE1LPQ2_9NEOP</name>
<dbReference type="Proteomes" id="UP001219518">
    <property type="component" value="Unassembled WGS sequence"/>
</dbReference>
<feature type="region of interest" description="Disordered" evidence="2">
    <location>
        <begin position="1"/>
        <end position="47"/>
    </location>
</feature>
<keyword evidence="1" id="KW-0234">DNA repair</keyword>